<name>A0AA35JC52_SACK1</name>
<dbReference type="RefSeq" id="XP_056085885.1">
    <property type="nucleotide sequence ID" value="XM_056232273.1"/>
</dbReference>
<keyword evidence="3" id="KW-1185">Reference proteome</keyword>
<accession>A0AA35JC52</accession>
<evidence type="ECO:0000313" key="3">
    <source>
        <dbReference type="Proteomes" id="UP001162087"/>
    </source>
</evidence>
<sequence>MQSHLENNDVKLDALSEPNASLIENNVTLPKDIFGSYSSYLLYEVASCKPALFLFLVIVISFSLIVIFNDRDNCVGFSIMVIVVSLLALIVVVGNTVARPTRNQNFKIKFLVEVIGRKPSGKPGRIKPDPILGAYVLKAVEVEKEAQREYWRKQFPDADLP</sequence>
<keyword evidence="1" id="KW-1133">Transmembrane helix</keyword>
<proteinExistence type="predicted"/>
<evidence type="ECO:0000256" key="1">
    <source>
        <dbReference type="SAM" id="Phobius"/>
    </source>
</evidence>
<feature type="transmembrane region" description="Helical" evidence="1">
    <location>
        <begin position="75"/>
        <end position="98"/>
    </location>
</feature>
<evidence type="ECO:0000313" key="2">
    <source>
        <dbReference type="EMBL" id="CAI4054655.1"/>
    </source>
</evidence>
<dbReference type="GeneID" id="80922185"/>
<reference evidence="2" key="1">
    <citation type="submission" date="2022-10" db="EMBL/GenBank/DDBJ databases">
        <authorList>
            <person name="Byrne P K."/>
        </authorList>
    </citation>
    <scope>NUCLEOTIDE SEQUENCE</scope>
    <source>
        <strain evidence="2">IFO1802</strain>
    </source>
</reference>
<keyword evidence="1" id="KW-0812">Transmembrane</keyword>
<protein>
    <submittedName>
        <fullName evidence="2">Uncharacterized protein</fullName>
    </submittedName>
</protein>
<dbReference type="AlphaFoldDB" id="A0AA35JC52"/>
<dbReference type="EMBL" id="OX365896">
    <property type="protein sequence ID" value="CAI4054655.1"/>
    <property type="molecule type" value="Genomic_DNA"/>
</dbReference>
<dbReference type="Proteomes" id="UP001162087">
    <property type="component" value="Chromosome 1"/>
</dbReference>
<gene>
    <name evidence="2" type="primary">SKDI01G0830</name>
    <name evidence="2" type="ORF">SKDI_01G0830</name>
</gene>
<organism evidence="2 3">
    <name type="scientific">Saccharomyces kudriavzevii (strain ATCC MYA-4449 / AS 2.2408 / CBS 8840 / NBRC 1802 / NCYC 2889)</name>
    <name type="common">Yeast</name>
    <dbReference type="NCBI Taxonomy" id="226230"/>
    <lineage>
        <taxon>Eukaryota</taxon>
        <taxon>Fungi</taxon>
        <taxon>Dikarya</taxon>
        <taxon>Ascomycota</taxon>
        <taxon>Saccharomycotina</taxon>
        <taxon>Saccharomycetes</taxon>
        <taxon>Saccharomycetales</taxon>
        <taxon>Saccharomycetaceae</taxon>
        <taxon>Saccharomyces</taxon>
    </lineage>
</organism>
<keyword evidence="1" id="KW-0472">Membrane</keyword>
<feature type="transmembrane region" description="Helical" evidence="1">
    <location>
        <begin position="51"/>
        <end position="69"/>
    </location>
</feature>